<reference evidence="8 9" key="1">
    <citation type="submission" date="2019-07" db="EMBL/GenBank/DDBJ databases">
        <title>Reinekea sp. strain SSH23 genome sequencing and assembly.</title>
        <authorList>
            <person name="Kim I."/>
        </authorList>
    </citation>
    <scope>NUCLEOTIDE SEQUENCE [LARGE SCALE GENOMIC DNA]</scope>
    <source>
        <strain evidence="8 9">SSH23</strain>
    </source>
</reference>
<evidence type="ECO:0000313" key="8">
    <source>
        <dbReference type="EMBL" id="TXR54999.1"/>
    </source>
</evidence>
<comment type="subcellular location">
    <subcellularLocation>
        <location evidence="1 7">Cell membrane</location>
        <topology evidence="1 7">Multi-pass membrane protein</topology>
    </subcellularLocation>
</comment>
<dbReference type="PANTHER" id="PTHR33508:SF1">
    <property type="entry name" value="UPF0056 MEMBRANE PROTEIN YHCE"/>
    <property type="match status" value="1"/>
</dbReference>
<gene>
    <name evidence="8" type="ORF">FME95_08810</name>
</gene>
<comment type="similarity">
    <text evidence="2 7">Belongs to the UPF0056 (MarC) family.</text>
</comment>
<dbReference type="OrthoDB" id="21094at2"/>
<keyword evidence="5 7" id="KW-1133">Transmembrane helix</keyword>
<evidence type="ECO:0000313" key="9">
    <source>
        <dbReference type="Proteomes" id="UP000321764"/>
    </source>
</evidence>
<dbReference type="Pfam" id="PF01914">
    <property type="entry name" value="MarC"/>
    <property type="match status" value="1"/>
</dbReference>
<comment type="caution">
    <text evidence="8">The sequence shown here is derived from an EMBL/GenBank/DDBJ whole genome shotgun (WGS) entry which is preliminary data.</text>
</comment>
<dbReference type="GO" id="GO:0005886">
    <property type="term" value="C:plasma membrane"/>
    <property type="evidence" value="ECO:0007669"/>
    <property type="project" value="UniProtKB-SubCell"/>
</dbReference>
<dbReference type="PANTHER" id="PTHR33508">
    <property type="entry name" value="UPF0056 MEMBRANE PROTEIN YHCE"/>
    <property type="match status" value="1"/>
</dbReference>
<keyword evidence="9" id="KW-1185">Reference proteome</keyword>
<feature type="transmembrane region" description="Helical" evidence="7">
    <location>
        <begin position="68"/>
        <end position="86"/>
    </location>
</feature>
<proteinExistence type="inferred from homology"/>
<dbReference type="AlphaFoldDB" id="A0A5C8ZCJ0"/>
<feature type="transmembrane region" description="Helical" evidence="7">
    <location>
        <begin position="40"/>
        <end position="62"/>
    </location>
</feature>
<dbReference type="InterPro" id="IPR002771">
    <property type="entry name" value="Multi_antbiot-R_MarC"/>
</dbReference>
<organism evidence="8 9">
    <name type="scientific">Reinekea thalattae</name>
    <dbReference type="NCBI Taxonomy" id="2593301"/>
    <lineage>
        <taxon>Bacteria</taxon>
        <taxon>Pseudomonadati</taxon>
        <taxon>Pseudomonadota</taxon>
        <taxon>Gammaproteobacteria</taxon>
        <taxon>Oceanospirillales</taxon>
        <taxon>Saccharospirillaceae</taxon>
        <taxon>Reinekea</taxon>
    </lineage>
</organism>
<keyword evidence="3" id="KW-1003">Cell membrane</keyword>
<evidence type="ECO:0000256" key="5">
    <source>
        <dbReference type="ARBA" id="ARBA00022989"/>
    </source>
</evidence>
<evidence type="ECO:0000256" key="7">
    <source>
        <dbReference type="RuleBase" id="RU362048"/>
    </source>
</evidence>
<keyword evidence="4 7" id="KW-0812">Transmembrane</keyword>
<feature type="transmembrane region" description="Helical" evidence="7">
    <location>
        <begin position="6"/>
        <end position="28"/>
    </location>
</feature>
<accession>A0A5C8ZCJ0</accession>
<evidence type="ECO:0000256" key="2">
    <source>
        <dbReference type="ARBA" id="ARBA00009784"/>
    </source>
</evidence>
<feature type="transmembrane region" description="Helical" evidence="7">
    <location>
        <begin position="171"/>
        <end position="192"/>
    </location>
</feature>
<evidence type="ECO:0000256" key="1">
    <source>
        <dbReference type="ARBA" id="ARBA00004651"/>
    </source>
</evidence>
<dbReference type="Proteomes" id="UP000321764">
    <property type="component" value="Unassembled WGS sequence"/>
</dbReference>
<keyword evidence="6 7" id="KW-0472">Membrane</keyword>
<evidence type="ECO:0000256" key="3">
    <source>
        <dbReference type="ARBA" id="ARBA00022475"/>
    </source>
</evidence>
<evidence type="ECO:0000256" key="6">
    <source>
        <dbReference type="ARBA" id="ARBA00023136"/>
    </source>
</evidence>
<protein>
    <recommendedName>
        <fullName evidence="7">UPF0056 membrane protein</fullName>
    </recommendedName>
</protein>
<dbReference type="NCBIfam" id="TIGR00427">
    <property type="entry name" value="NAAT family transporter"/>
    <property type="match status" value="1"/>
</dbReference>
<feature type="transmembrane region" description="Helical" evidence="7">
    <location>
        <begin position="106"/>
        <end position="128"/>
    </location>
</feature>
<dbReference type="EMBL" id="VKAD01000001">
    <property type="protein sequence ID" value="TXR54999.1"/>
    <property type="molecule type" value="Genomic_DNA"/>
</dbReference>
<feature type="transmembrane region" description="Helical" evidence="7">
    <location>
        <begin position="140"/>
        <end position="159"/>
    </location>
</feature>
<sequence>MLDKALHDFLIIWATVDPIGTMALFAGLTAKHSAKERIKTAYKTILYAALILTGAIVIGQVLLGAMGISLFSFQIAGGLILFLFGLQMIFSHGTSEEGAQEPRHDIAIFPLAIPATASPGAILAVILITDNHTYSIHEQFITTGSMLAVLGFTLIMLLFSEKIIRVIGMGGASLLTRIMGMILAALSVEFIVEALGLTELISARL</sequence>
<evidence type="ECO:0000256" key="4">
    <source>
        <dbReference type="ARBA" id="ARBA00022692"/>
    </source>
</evidence>
<name>A0A5C8ZCJ0_9GAMM</name>